<dbReference type="EMBL" id="RQHK01000017">
    <property type="protein sequence ID" value="TGM73080.1"/>
    <property type="molecule type" value="Genomic_DNA"/>
</dbReference>
<dbReference type="SUPFAM" id="SSF50630">
    <property type="entry name" value="Acid proteases"/>
    <property type="match status" value="1"/>
</dbReference>
<organism evidence="2 3">
    <name type="scientific">Leptospira mtsangambouensis</name>
    <dbReference type="NCBI Taxonomy" id="2484912"/>
    <lineage>
        <taxon>Bacteria</taxon>
        <taxon>Pseudomonadati</taxon>
        <taxon>Spirochaetota</taxon>
        <taxon>Spirochaetia</taxon>
        <taxon>Leptospirales</taxon>
        <taxon>Leptospiraceae</taxon>
        <taxon>Leptospira</taxon>
    </lineage>
</organism>
<feature type="domain" description="Retropepsin-like aspartic endopeptidase" evidence="1">
    <location>
        <begin position="65"/>
        <end position="191"/>
    </location>
</feature>
<evidence type="ECO:0000259" key="1">
    <source>
        <dbReference type="Pfam" id="PF05618"/>
    </source>
</evidence>
<dbReference type="InterPro" id="IPR008503">
    <property type="entry name" value="Asp_endopeptidase"/>
</dbReference>
<gene>
    <name evidence="2" type="ORF">EHR01_17905</name>
</gene>
<name>A0ABY2NX52_9LEPT</name>
<dbReference type="PANTHER" id="PTHR38037">
    <property type="entry name" value="ZN_PROTEASE DOMAIN-CONTAINING PROTEIN"/>
    <property type="match status" value="1"/>
</dbReference>
<sequence>MSFSSHFMKFQFRSIDSNHSRFLFILLLGSMSLLLNCFGSKQIIEKKPDSHIKPIVIPPQYLKPIIGRVEWVEFPNWKLKLRARIDTGAKSCSIHAVNIERLTENGEEFVVFETFVDEKPVKLKSRFVKEAKVSSTSGVSEKRIMIREVMKMGKIKEEVIINLNDRTNLNYPILIGRNYLMGKFLVDVSLSHALGD</sequence>
<dbReference type="PANTHER" id="PTHR38037:SF2">
    <property type="entry name" value="ATP-DEPENDENT ZINC PROTEASE DOMAIN-CONTAINING PROTEIN-RELATED"/>
    <property type="match status" value="1"/>
</dbReference>
<dbReference type="Proteomes" id="UP000297940">
    <property type="component" value="Unassembled WGS sequence"/>
</dbReference>
<accession>A0ABY2NX52</accession>
<reference evidence="3" key="1">
    <citation type="journal article" date="2019" name="PLoS Negl. Trop. Dis.">
        <title>Revisiting the worldwide diversity of Leptospira species in the environment.</title>
        <authorList>
            <person name="Vincent A.T."/>
            <person name="Schiettekatte O."/>
            <person name="Bourhy P."/>
            <person name="Veyrier F.J."/>
            <person name="Picardeau M."/>
        </authorList>
    </citation>
    <scope>NUCLEOTIDE SEQUENCE [LARGE SCALE GENOMIC DNA]</scope>
    <source>
        <strain evidence="3">201601298</strain>
    </source>
</reference>
<evidence type="ECO:0000313" key="3">
    <source>
        <dbReference type="Proteomes" id="UP000297940"/>
    </source>
</evidence>
<keyword evidence="3" id="KW-1185">Reference proteome</keyword>
<dbReference type="InterPro" id="IPR021109">
    <property type="entry name" value="Peptidase_aspartic_dom_sf"/>
</dbReference>
<dbReference type="Gene3D" id="2.40.70.10">
    <property type="entry name" value="Acid Proteases"/>
    <property type="match status" value="1"/>
</dbReference>
<proteinExistence type="predicted"/>
<protein>
    <recommendedName>
        <fullName evidence="1">Retropepsin-like aspartic endopeptidase domain-containing protein</fullName>
    </recommendedName>
</protein>
<dbReference type="Pfam" id="PF05618">
    <property type="entry name" value="Zn_protease"/>
    <property type="match status" value="1"/>
</dbReference>
<comment type="caution">
    <text evidence="2">The sequence shown here is derived from an EMBL/GenBank/DDBJ whole genome shotgun (WGS) entry which is preliminary data.</text>
</comment>
<evidence type="ECO:0000313" key="2">
    <source>
        <dbReference type="EMBL" id="TGM73080.1"/>
    </source>
</evidence>